<name>A0A2S7WF85_9FLAO</name>
<protein>
    <recommendedName>
        <fullName evidence="6">PDZ domain-containing protein</fullName>
    </recommendedName>
</protein>
<feature type="domain" description="PDZ" evidence="2">
    <location>
        <begin position="374"/>
        <end position="417"/>
    </location>
</feature>
<dbReference type="InterPro" id="IPR041489">
    <property type="entry name" value="PDZ_6"/>
</dbReference>
<dbReference type="SUPFAM" id="SSF50630">
    <property type="entry name" value="Acid proteases"/>
    <property type="match status" value="1"/>
</dbReference>
<evidence type="ECO:0000259" key="2">
    <source>
        <dbReference type="PROSITE" id="PS50106"/>
    </source>
</evidence>
<dbReference type="PROSITE" id="PS50106">
    <property type="entry name" value="PDZ"/>
    <property type="match status" value="1"/>
</dbReference>
<dbReference type="SUPFAM" id="SSF50156">
    <property type="entry name" value="PDZ domain-like"/>
    <property type="match status" value="1"/>
</dbReference>
<evidence type="ECO:0000313" key="5">
    <source>
        <dbReference type="Proteomes" id="UP000237608"/>
    </source>
</evidence>
<sequence>MKNYFLFTFLLILPFNLKAQEGFRFLNQSLNKVRVDFKLINNLIVIPLKINNKELSFILDTGSNKTILFNISENDTIGLKNVEKVDLQGLGKGNTVEALLSQNNTISLQNIQSENETIYVILEDYFDLSSKMGVTIHGIIGHNLLKDFAIKINYISKKIDFYQSKNVAFKKCKKCATLPIKVIRGKPFIEAKVQLDTINTVFTDVNLLLDSGGSDALWLFENSKENIKTPLNFFNDILGEGLSGTIYGNRSRIPAIQIESFEIPNPTVSFLDSITTVNAKIFKERNGSVGAEILKRFTVWIDYPNKVLMLKKNSNFSRLFNYNMSGLEVVYNGKQLVKEMESKSYVDGYNQQLESNNTVSFVTSFSYKFKPSYVIKSVVLNSPAFHAGLQKGDVILSINGIQIHEFSLGKIIEKFQEKDGKKIKLTVQRKDEKLKFEFFLKQKV</sequence>
<dbReference type="SMART" id="SM00228">
    <property type="entry name" value="PDZ"/>
    <property type="match status" value="1"/>
</dbReference>
<evidence type="ECO:0000259" key="3">
    <source>
        <dbReference type="PROSITE" id="PS50175"/>
    </source>
</evidence>
<dbReference type="PROSITE" id="PS50175">
    <property type="entry name" value="ASP_PROT_RETROV"/>
    <property type="match status" value="1"/>
</dbReference>
<dbReference type="GO" id="GO:0006508">
    <property type="term" value="P:proteolysis"/>
    <property type="evidence" value="ECO:0007669"/>
    <property type="project" value="InterPro"/>
</dbReference>
<dbReference type="EMBL" id="MSCL01000001">
    <property type="protein sequence ID" value="PQJ76086.1"/>
    <property type="molecule type" value="Genomic_DNA"/>
</dbReference>
<keyword evidence="5" id="KW-1185">Reference proteome</keyword>
<reference evidence="4 5" key="1">
    <citation type="submission" date="2016-12" db="EMBL/GenBank/DDBJ databases">
        <title>Trade-off between light-utilization and light-protection in marine flavobacteria.</title>
        <authorList>
            <person name="Kumagai Y."/>
            <person name="Yoshizawa S."/>
            <person name="Kogure K."/>
            <person name="Iwasaki W."/>
        </authorList>
    </citation>
    <scope>NUCLEOTIDE SEQUENCE [LARGE SCALE GENOMIC DNA]</scope>
    <source>
        <strain evidence="4 5">KCTC 22729</strain>
    </source>
</reference>
<keyword evidence="1" id="KW-0378">Hydrolase</keyword>
<dbReference type="GO" id="GO:0004190">
    <property type="term" value="F:aspartic-type endopeptidase activity"/>
    <property type="evidence" value="ECO:0007669"/>
    <property type="project" value="InterPro"/>
</dbReference>
<dbReference type="InterPro" id="IPR001995">
    <property type="entry name" value="Peptidase_A2_cat"/>
</dbReference>
<organism evidence="4 5">
    <name type="scientific">Polaribacter gangjinensis</name>
    <dbReference type="NCBI Taxonomy" id="574710"/>
    <lineage>
        <taxon>Bacteria</taxon>
        <taxon>Pseudomonadati</taxon>
        <taxon>Bacteroidota</taxon>
        <taxon>Flavobacteriia</taxon>
        <taxon>Flavobacteriales</taxon>
        <taxon>Flavobacteriaceae</taxon>
    </lineage>
</organism>
<dbReference type="Pfam" id="PF13650">
    <property type="entry name" value="Asp_protease_2"/>
    <property type="match status" value="1"/>
</dbReference>
<dbReference type="InterPro" id="IPR001969">
    <property type="entry name" value="Aspartic_peptidase_AS"/>
</dbReference>
<feature type="domain" description="Peptidase A2" evidence="3">
    <location>
        <begin position="55"/>
        <end position="91"/>
    </location>
</feature>
<evidence type="ECO:0000256" key="1">
    <source>
        <dbReference type="ARBA" id="ARBA00022801"/>
    </source>
</evidence>
<dbReference type="InterPro" id="IPR036034">
    <property type="entry name" value="PDZ_sf"/>
</dbReference>
<dbReference type="Pfam" id="PF17820">
    <property type="entry name" value="PDZ_6"/>
    <property type="match status" value="1"/>
</dbReference>
<evidence type="ECO:0000313" key="4">
    <source>
        <dbReference type="EMBL" id="PQJ76086.1"/>
    </source>
</evidence>
<evidence type="ECO:0008006" key="6">
    <source>
        <dbReference type="Google" id="ProtNLM"/>
    </source>
</evidence>
<dbReference type="Gene3D" id="2.30.42.10">
    <property type="match status" value="1"/>
</dbReference>
<dbReference type="AlphaFoldDB" id="A0A2S7WF85"/>
<dbReference type="PROSITE" id="PS00141">
    <property type="entry name" value="ASP_PROTEASE"/>
    <property type="match status" value="1"/>
</dbReference>
<dbReference type="InterPro" id="IPR021109">
    <property type="entry name" value="Peptidase_aspartic_dom_sf"/>
</dbReference>
<dbReference type="Gene3D" id="2.40.70.10">
    <property type="entry name" value="Acid Proteases"/>
    <property type="match status" value="1"/>
</dbReference>
<comment type="caution">
    <text evidence="4">The sequence shown here is derived from an EMBL/GenBank/DDBJ whole genome shotgun (WGS) entry which is preliminary data.</text>
</comment>
<gene>
    <name evidence="4" type="ORF">BTO13_01505</name>
</gene>
<dbReference type="InterPro" id="IPR001478">
    <property type="entry name" value="PDZ"/>
</dbReference>
<dbReference type="Proteomes" id="UP000237608">
    <property type="component" value="Unassembled WGS sequence"/>
</dbReference>
<accession>A0A2S7WF85</accession>
<proteinExistence type="predicted"/>